<dbReference type="OrthoDB" id="823958at2"/>
<dbReference type="Proteomes" id="UP000184047">
    <property type="component" value="Unassembled WGS sequence"/>
</dbReference>
<dbReference type="STRING" id="421058.SAMN05421866_0810"/>
<keyword evidence="2" id="KW-1185">Reference proteome</keyword>
<reference evidence="2" key="1">
    <citation type="submission" date="2016-11" db="EMBL/GenBank/DDBJ databases">
        <authorList>
            <person name="Varghese N."/>
            <person name="Submissions S."/>
        </authorList>
    </citation>
    <scope>NUCLEOTIDE SEQUENCE [LARGE SCALE GENOMIC DNA]</scope>
    <source>
        <strain evidence="2">DSM 19055</strain>
    </source>
</reference>
<dbReference type="AlphaFoldDB" id="A0A1M5KRL9"/>
<dbReference type="EMBL" id="FQWT01000001">
    <property type="protein sequence ID" value="SHG55408.1"/>
    <property type="molecule type" value="Genomic_DNA"/>
</dbReference>
<gene>
    <name evidence="1" type="ORF">SAMN05421866_0810</name>
</gene>
<protein>
    <recommendedName>
        <fullName evidence="3">Alpha/beta hydrolase</fullName>
    </recommendedName>
</protein>
<proteinExistence type="predicted"/>
<dbReference type="eggNOG" id="COG1075">
    <property type="taxonomic scope" value="Bacteria"/>
</dbReference>
<dbReference type="InterPro" id="IPR029058">
    <property type="entry name" value="AB_hydrolase_fold"/>
</dbReference>
<dbReference type="SUPFAM" id="SSF53474">
    <property type="entry name" value="alpha/beta-Hydrolases"/>
    <property type="match status" value="1"/>
</dbReference>
<dbReference type="RefSeq" id="WP_083538864.1">
    <property type="nucleotide sequence ID" value="NZ_FQWT01000001.1"/>
</dbReference>
<evidence type="ECO:0000313" key="2">
    <source>
        <dbReference type="Proteomes" id="UP000184047"/>
    </source>
</evidence>
<evidence type="ECO:0008006" key="3">
    <source>
        <dbReference type="Google" id="ProtNLM"/>
    </source>
</evidence>
<sequence>MKFDICLKNKRNTAHLNYMLFRLIFLHLLFLPLAISAQNTAPKEYVFFLHNKFLEGHPLDEPHPKYGISAYTAILEKLQSKNTVIIAEKRKPDTDPKIYAKKIILKIDSLNLCGVPFDHISIIGTSQGGYIAQYISRYAKNPRLKFVFIGSSFKNDSMNLDKKFRLYGKILSINEKTDVGAELLSRQLRFKNSNLKTFKEITLNTGMEHGFLFRALDDWIIPTNNWINNNL</sequence>
<name>A0A1M5KRL9_9FLAO</name>
<accession>A0A1M5KRL9</accession>
<organism evidence="1 2">
    <name type="scientific">Chryseobacterium oranimense</name>
    <dbReference type="NCBI Taxonomy" id="421058"/>
    <lineage>
        <taxon>Bacteria</taxon>
        <taxon>Pseudomonadati</taxon>
        <taxon>Bacteroidota</taxon>
        <taxon>Flavobacteriia</taxon>
        <taxon>Flavobacteriales</taxon>
        <taxon>Weeksellaceae</taxon>
        <taxon>Chryseobacterium group</taxon>
        <taxon>Chryseobacterium</taxon>
    </lineage>
</organism>
<evidence type="ECO:0000313" key="1">
    <source>
        <dbReference type="EMBL" id="SHG55408.1"/>
    </source>
</evidence>